<dbReference type="AlphaFoldDB" id="A0A1W2TCE2"/>
<keyword evidence="2" id="KW-0812">Transmembrane</keyword>
<gene>
    <name evidence="3" type="ORF">SAMD00023353_1301140</name>
</gene>
<organism evidence="3">
    <name type="scientific">Rosellinia necatrix</name>
    <name type="common">White root-rot fungus</name>
    <dbReference type="NCBI Taxonomy" id="77044"/>
    <lineage>
        <taxon>Eukaryota</taxon>
        <taxon>Fungi</taxon>
        <taxon>Dikarya</taxon>
        <taxon>Ascomycota</taxon>
        <taxon>Pezizomycotina</taxon>
        <taxon>Sordariomycetes</taxon>
        <taxon>Xylariomycetidae</taxon>
        <taxon>Xylariales</taxon>
        <taxon>Xylariaceae</taxon>
        <taxon>Rosellinia</taxon>
    </lineage>
</organism>
<name>A0A1W2TCE2_ROSNE</name>
<keyword evidence="2" id="KW-0472">Membrane</keyword>
<dbReference type="EMBL" id="DF977458">
    <property type="protein sequence ID" value="GAP85623.1"/>
    <property type="molecule type" value="Genomic_DNA"/>
</dbReference>
<accession>A0A1W2TCE2</accession>
<feature type="region of interest" description="Disordered" evidence="1">
    <location>
        <begin position="78"/>
        <end position="107"/>
    </location>
</feature>
<feature type="compositionally biased region" description="Basic residues" evidence="1">
    <location>
        <begin position="83"/>
        <end position="97"/>
    </location>
</feature>
<evidence type="ECO:0000313" key="4">
    <source>
        <dbReference type="Proteomes" id="UP000054516"/>
    </source>
</evidence>
<sequence length="152" mass="16473">MAAPDLRHNAIISLSGDLSPPLTTDESRTLTGGSQTPAEDAQVQSGVLEERLVGDKRMALAELIAGLQDYVDSCKHDLPRPLPARRRRRRRRHTKAPRARERPVLSGGSTATLVTSRDDQTIVTLAAICKLFILCLAIAFITVGLCPALNPL</sequence>
<protein>
    <submittedName>
        <fullName evidence="3">Uncharacterized protein</fullName>
    </submittedName>
</protein>
<keyword evidence="2" id="KW-1133">Transmembrane helix</keyword>
<feature type="region of interest" description="Disordered" evidence="1">
    <location>
        <begin position="15"/>
        <end position="40"/>
    </location>
</feature>
<keyword evidence="4" id="KW-1185">Reference proteome</keyword>
<proteinExistence type="predicted"/>
<feature type="compositionally biased region" description="Polar residues" evidence="1">
    <location>
        <begin position="21"/>
        <end position="40"/>
    </location>
</feature>
<feature type="transmembrane region" description="Helical" evidence="2">
    <location>
        <begin position="122"/>
        <end position="145"/>
    </location>
</feature>
<dbReference type="Proteomes" id="UP000054516">
    <property type="component" value="Unassembled WGS sequence"/>
</dbReference>
<evidence type="ECO:0000313" key="3">
    <source>
        <dbReference type="EMBL" id="GAP85623.1"/>
    </source>
</evidence>
<evidence type="ECO:0000256" key="2">
    <source>
        <dbReference type="SAM" id="Phobius"/>
    </source>
</evidence>
<reference evidence="3" key="1">
    <citation type="submission" date="2016-03" db="EMBL/GenBank/DDBJ databases">
        <title>Draft genome sequence of Rosellinia necatrix.</title>
        <authorList>
            <person name="Kanematsu S."/>
        </authorList>
    </citation>
    <scope>NUCLEOTIDE SEQUENCE [LARGE SCALE GENOMIC DNA]</scope>
    <source>
        <strain evidence="3">W97</strain>
    </source>
</reference>
<evidence type="ECO:0000256" key="1">
    <source>
        <dbReference type="SAM" id="MobiDB-lite"/>
    </source>
</evidence>